<accession>A0A6M3LWN6</accession>
<name>A0A6M3LWN6_9ZZZZ</name>
<dbReference type="AlphaFoldDB" id="A0A6M3LWN6"/>
<protein>
    <submittedName>
        <fullName evidence="1">Uncharacterized protein</fullName>
    </submittedName>
</protein>
<gene>
    <name evidence="1" type="ORF">MM415B05789_0005</name>
</gene>
<proteinExistence type="predicted"/>
<sequence>MPNRQFFTTQQLADMVHIPCRCNTPMQPAMHLERRDDLRCK</sequence>
<organism evidence="1">
    <name type="scientific">viral metagenome</name>
    <dbReference type="NCBI Taxonomy" id="1070528"/>
    <lineage>
        <taxon>unclassified sequences</taxon>
        <taxon>metagenomes</taxon>
        <taxon>organismal metagenomes</taxon>
    </lineage>
</organism>
<dbReference type="EMBL" id="MT143542">
    <property type="protein sequence ID" value="QJA97982.1"/>
    <property type="molecule type" value="Genomic_DNA"/>
</dbReference>
<reference evidence="1" key="1">
    <citation type="submission" date="2020-03" db="EMBL/GenBank/DDBJ databases">
        <title>The deep terrestrial virosphere.</title>
        <authorList>
            <person name="Holmfeldt K."/>
            <person name="Nilsson E."/>
            <person name="Simone D."/>
            <person name="Lopez-Fernandez M."/>
            <person name="Wu X."/>
            <person name="de Brujin I."/>
            <person name="Lundin D."/>
            <person name="Andersson A."/>
            <person name="Bertilsson S."/>
            <person name="Dopson M."/>
        </authorList>
    </citation>
    <scope>NUCLEOTIDE SEQUENCE</scope>
    <source>
        <strain evidence="1">MM415B05789</strain>
    </source>
</reference>
<evidence type="ECO:0000313" key="1">
    <source>
        <dbReference type="EMBL" id="QJA97982.1"/>
    </source>
</evidence>